<evidence type="ECO:0000313" key="2">
    <source>
        <dbReference type="Proteomes" id="UP000006052"/>
    </source>
</evidence>
<dbReference type="Proteomes" id="UP000006052">
    <property type="component" value="Chromosome"/>
</dbReference>
<evidence type="ECO:0000313" key="1">
    <source>
        <dbReference type="EMBL" id="AFL77399.1"/>
    </source>
</evidence>
<dbReference type="PATRIC" id="fig|679935.3.peg.972"/>
<dbReference type="AlphaFoldDB" id="I3YK81"/>
<dbReference type="KEGG" id="afd:Alfi_1044"/>
<gene>
    <name evidence="1" type="ordered locus">Alfi_1044</name>
</gene>
<reference evidence="2" key="1">
    <citation type="journal article" date="2013" name="Stand. Genomic Sci.">
        <title>Complete genome sequence of the bile-resistant pigment-producing anaerobe Alistipes finegoldii type strain (AHN2437(T)).</title>
        <authorList>
            <person name="Mavromatis K."/>
            <person name="Stackebrandt E."/>
            <person name="Munk C."/>
            <person name="Lapidus A."/>
            <person name="Nolan M."/>
            <person name="Lucas S."/>
            <person name="Hammon N."/>
            <person name="Deshpande S."/>
            <person name="Cheng J.F."/>
            <person name="Tapia R."/>
            <person name="Goodwin L.A."/>
            <person name="Pitluck S."/>
            <person name="Liolios K."/>
            <person name="Pagani I."/>
            <person name="Ivanova N."/>
            <person name="Mikhailova N."/>
            <person name="Huntemann M."/>
            <person name="Pati A."/>
            <person name="Chen A."/>
            <person name="Palaniappan K."/>
            <person name="Land M."/>
            <person name="Hauser L."/>
            <person name="Rohde M."/>
            <person name="Gronow S."/>
            <person name="Goker M."/>
            <person name="Detter J.C."/>
            <person name="Bristow J."/>
            <person name="Eisen J.A."/>
            <person name="Markowitz V."/>
            <person name="Hugenholtz P."/>
            <person name="Kyrpides N.C."/>
            <person name="Klenk H.P."/>
            <person name="Woyke T."/>
        </authorList>
    </citation>
    <scope>NUCLEOTIDE SEQUENCE</scope>
    <source>
        <strain evidence="2">DSM 17242 / JCM 16770 / AHN 2437 / CCUG 46020 / CIP 107999</strain>
    </source>
</reference>
<organism evidence="1 2">
    <name type="scientific">Alistipes finegoldii (strain DSM 17242 / JCM 16770 / CCUG 46020 / CIP 107999 / KCTC 15236 / AHN 2437)</name>
    <dbReference type="NCBI Taxonomy" id="679935"/>
    <lineage>
        <taxon>Bacteria</taxon>
        <taxon>Pseudomonadati</taxon>
        <taxon>Bacteroidota</taxon>
        <taxon>Bacteroidia</taxon>
        <taxon>Bacteroidales</taxon>
        <taxon>Rikenellaceae</taxon>
        <taxon>Alistipes</taxon>
    </lineage>
</organism>
<dbReference type="STRING" id="679935.Alfi_1044"/>
<name>I3YK81_ALIFI</name>
<sequence length="99" mass="11950">MNNLCFNRFTLRTDDAKTRRKILRWLALNYRLYEYIPSEAEIRGRFISHKPFPAEAFRRQIGKLHGDRTLFLRIVSTDLYSLYVEGNVYLLGAWYRIFL</sequence>
<dbReference type="RefSeq" id="WP_014775033.1">
    <property type="nucleotide sequence ID" value="NC_018011.1"/>
</dbReference>
<proteinExistence type="predicted"/>
<dbReference type="EMBL" id="CP003274">
    <property type="protein sequence ID" value="AFL77399.1"/>
    <property type="molecule type" value="Genomic_DNA"/>
</dbReference>
<dbReference type="HOGENOM" id="CLU_2314195_0_0_10"/>
<protein>
    <submittedName>
        <fullName evidence="1">Uncharacterized protein</fullName>
    </submittedName>
</protein>
<accession>I3YK81</accession>